<evidence type="ECO:0000256" key="3">
    <source>
        <dbReference type="ARBA" id="ARBA00022737"/>
    </source>
</evidence>
<dbReference type="Gene3D" id="2.60.40.10">
    <property type="entry name" value="Immunoglobulins"/>
    <property type="match status" value="1"/>
</dbReference>
<dbReference type="InterPro" id="IPR013098">
    <property type="entry name" value="Ig_I-set"/>
</dbReference>
<evidence type="ECO:0000256" key="1">
    <source>
        <dbReference type="ARBA" id="ARBA00022614"/>
    </source>
</evidence>
<dbReference type="PANTHER" id="PTHR45842">
    <property type="entry name" value="SYNAPTIC ADHESION-LIKE MOLECULE SALM"/>
    <property type="match status" value="1"/>
</dbReference>
<name>S4RZ20_PETMA</name>
<dbReference type="PANTHER" id="PTHR45842:SF14">
    <property type="entry name" value="LEUCINE-RICH REPEAT, IMMUNOGLOBULIN-LIKE DOMAIN AND TRANSMEMBRANE DOMAIN-CONTAINING PROTEIN 2"/>
    <property type="match status" value="1"/>
</dbReference>
<dbReference type="SMART" id="SM00369">
    <property type="entry name" value="LRR_TYP"/>
    <property type="match status" value="4"/>
</dbReference>
<evidence type="ECO:0000256" key="6">
    <source>
        <dbReference type="ARBA" id="ARBA00023319"/>
    </source>
</evidence>
<evidence type="ECO:0000259" key="7">
    <source>
        <dbReference type="PROSITE" id="PS50835"/>
    </source>
</evidence>
<dbReference type="InterPro" id="IPR003599">
    <property type="entry name" value="Ig_sub"/>
</dbReference>
<keyword evidence="5" id="KW-0325">Glycoprotein</keyword>
<dbReference type="InterPro" id="IPR000483">
    <property type="entry name" value="Cys-rich_flank_reg_C"/>
</dbReference>
<dbReference type="SMART" id="SM00082">
    <property type="entry name" value="LRRCT"/>
    <property type="match status" value="1"/>
</dbReference>
<dbReference type="Pfam" id="PF13855">
    <property type="entry name" value="LRR_8"/>
    <property type="match status" value="1"/>
</dbReference>
<dbReference type="OMA" id="LLMCSRS"/>
<dbReference type="STRING" id="7757.ENSPMAP00000010461"/>
<dbReference type="InterPro" id="IPR003598">
    <property type="entry name" value="Ig_sub2"/>
</dbReference>
<dbReference type="InterPro" id="IPR001611">
    <property type="entry name" value="Leu-rich_rpt"/>
</dbReference>
<dbReference type="PROSITE" id="PS50835">
    <property type="entry name" value="IG_LIKE"/>
    <property type="match status" value="1"/>
</dbReference>
<dbReference type="SUPFAM" id="SSF48726">
    <property type="entry name" value="Immunoglobulin"/>
    <property type="match status" value="1"/>
</dbReference>
<evidence type="ECO:0000256" key="4">
    <source>
        <dbReference type="ARBA" id="ARBA00023157"/>
    </source>
</evidence>
<proteinExistence type="predicted"/>
<dbReference type="Ensembl" id="ENSPMAT00000010507.1">
    <property type="protein sequence ID" value="ENSPMAP00000010461.1"/>
    <property type="gene ID" value="ENSPMAG00000009518.1"/>
</dbReference>
<dbReference type="InterPro" id="IPR013783">
    <property type="entry name" value="Ig-like_fold"/>
</dbReference>
<dbReference type="SMART" id="SM00408">
    <property type="entry name" value="IGc2"/>
    <property type="match status" value="1"/>
</dbReference>
<keyword evidence="1" id="KW-0433">Leucine-rich repeat</keyword>
<dbReference type="FunFam" id="2.60.40.10:FF:000032">
    <property type="entry name" value="palladin isoform X1"/>
    <property type="match status" value="1"/>
</dbReference>
<dbReference type="SUPFAM" id="SSF52058">
    <property type="entry name" value="L domain-like"/>
    <property type="match status" value="1"/>
</dbReference>
<accession>S4RZ20</accession>
<dbReference type="SMART" id="SM00409">
    <property type="entry name" value="IG"/>
    <property type="match status" value="1"/>
</dbReference>
<dbReference type="InterPro" id="IPR050467">
    <property type="entry name" value="LRFN"/>
</dbReference>
<dbReference type="Pfam" id="PF07679">
    <property type="entry name" value="I-set"/>
    <property type="match status" value="1"/>
</dbReference>
<dbReference type="InterPro" id="IPR007110">
    <property type="entry name" value="Ig-like_dom"/>
</dbReference>
<dbReference type="Gene3D" id="3.80.10.10">
    <property type="entry name" value="Ribonuclease Inhibitor"/>
    <property type="match status" value="1"/>
</dbReference>
<keyword evidence="2" id="KW-0732">Signal</keyword>
<dbReference type="GeneTree" id="ENSGT00940000159143"/>
<dbReference type="InterPro" id="IPR003591">
    <property type="entry name" value="Leu-rich_rpt_typical-subtyp"/>
</dbReference>
<feature type="domain" description="Ig-like" evidence="7">
    <location>
        <begin position="216"/>
        <end position="307"/>
    </location>
</feature>
<organism evidence="8">
    <name type="scientific">Petromyzon marinus</name>
    <name type="common">Sea lamprey</name>
    <dbReference type="NCBI Taxonomy" id="7757"/>
    <lineage>
        <taxon>Eukaryota</taxon>
        <taxon>Metazoa</taxon>
        <taxon>Chordata</taxon>
        <taxon>Craniata</taxon>
        <taxon>Vertebrata</taxon>
        <taxon>Cyclostomata</taxon>
        <taxon>Hyperoartia</taxon>
        <taxon>Petromyzontiformes</taxon>
        <taxon>Petromyzontidae</taxon>
        <taxon>Petromyzon</taxon>
    </lineage>
</organism>
<dbReference type="InterPro" id="IPR036179">
    <property type="entry name" value="Ig-like_dom_sf"/>
</dbReference>
<keyword evidence="4" id="KW-1015">Disulfide bond</keyword>
<evidence type="ECO:0000256" key="2">
    <source>
        <dbReference type="ARBA" id="ARBA00022729"/>
    </source>
</evidence>
<dbReference type="InterPro" id="IPR032675">
    <property type="entry name" value="LRR_dom_sf"/>
</dbReference>
<reference evidence="8" key="1">
    <citation type="submission" date="2025-08" db="UniProtKB">
        <authorList>
            <consortium name="Ensembl"/>
        </authorList>
    </citation>
    <scope>IDENTIFICATION</scope>
</reference>
<dbReference type="HOGENOM" id="CLU_034556_0_0_1"/>
<keyword evidence="3" id="KW-0677">Repeat</keyword>
<protein>
    <submittedName>
        <fullName evidence="8">Leucine-rich repeat, immunoglobulin-like and transmembrane domains 2</fullName>
    </submittedName>
</protein>
<evidence type="ECO:0000256" key="5">
    <source>
        <dbReference type="ARBA" id="ARBA00023180"/>
    </source>
</evidence>
<keyword evidence="6" id="KW-0393">Immunoglobulin domain</keyword>
<reference evidence="8" key="2">
    <citation type="submission" date="2025-09" db="UniProtKB">
        <authorList>
            <consortium name="Ensembl"/>
        </authorList>
    </citation>
    <scope>IDENTIFICATION</scope>
</reference>
<sequence>GRSILCMAFKDRHIPAWLPADVTKLRVENSPLAEIPNQAFSSAPDLHSLWLNFNNITLIEAGGLEGLGRLSELRLRGNRLRSLPWTAFRHTPRLRLLDLRLNRLDALPEHALSFLSGLAYLDLSSNKLSVASSAVFAEWPVKAALGSESAVSGSSVVLALHDNPWMCDCRLRGLVEFVRKAQPPVILMNSYITCAGPELRAGLFFHDLRLSPCSRPSVSLDKGNATVAVGREVSVRCTATGRPLPTVAWSYQTTNARRLQASVVQADEETLLSTLRVAPVLPSDAGLYACSASSFAGDARAGFSLAV</sequence>
<dbReference type="AlphaFoldDB" id="S4RZ20"/>
<evidence type="ECO:0000313" key="8">
    <source>
        <dbReference type="Ensembl" id="ENSPMAP00000010461.1"/>
    </source>
</evidence>